<dbReference type="PANTHER" id="PTHR12526:SF510">
    <property type="entry name" value="D-INOSITOL 3-PHOSPHATE GLYCOSYLTRANSFERASE"/>
    <property type="match status" value="1"/>
</dbReference>
<evidence type="ECO:0000256" key="2">
    <source>
        <dbReference type="ARBA" id="ARBA00022679"/>
    </source>
</evidence>
<dbReference type="OrthoDB" id="7013799at2"/>
<organism evidence="4 5">
    <name type="scientific">Pandoraea terrae</name>
    <dbReference type="NCBI Taxonomy" id="1537710"/>
    <lineage>
        <taxon>Bacteria</taxon>
        <taxon>Pseudomonadati</taxon>
        <taxon>Pseudomonadota</taxon>
        <taxon>Betaproteobacteria</taxon>
        <taxon>Burkholderiales</taxon>
        <taxon>Burkholderiaceae</taxon>
        <taxon>Pandoraea</taxon>
    </lineage>
</organism>
<name>A0A5E4UVD6_9BURK</name>
<proteinExistence type="predicted"/>
<keyword evidence="1" id="KW-0328">Glycosyltransferase</keyword>
<dbReference type="AlphaFoldDB" id="A0A5E4UVD6"/>
<feature type="domain" description="Spore protein YkvP/CgeB glycosyl transferase-like" evidence="3">
    <location>
        <begin position="242"/>
        <end position="384"/>
    </location>
</feature>
<evidence type="ECO:0000259" key="3">
    <source>
        <dbReference type="Pfam" id="PF13524"/>
    </source>
</evidence>
<dbReference type="Pfam" id="PF13524">
    <property type="entry name" value="Glyco_trans_1_2"/>
    <property type="match status" value="1"/>
</dbReference>
<evidence type="ECO:0000313" key="5">
    <source>
        <dbReference type="Proteomes" id="UP000414233"/>
    </source>
</evidence>
<dbReference type="SUPFAM" id="SSF53756">
    <property type="entry name" value="UDP-Glycosyltransferase/glycogen phosphorylase"/>
    <property type="match status" value="1"/>
</dbReference>
<gene>
    <name evidence="4" type="ORF">PTE30175_02133</name>
</gene>
<dbReference type="Proteomes" id="UP000414233">
    <property type="component" value="Unassembled WGS sequence"/>
</dbReference>
<dbReference type="PANTHER" id="PTHR12526">
    <property type="entry name" value="GLYCOSYLTRANSFERASE"/>
    <property type="match status" value="1"/>
</dbReference>
<reference evidence="4 5" key="1">
    <citation type="submission" date="2019-08" db="EMBL/GenBank/DDBJ databases">
        <authorList>
            <person name="Peeters C."/>
        </authorList>
    </citation>
    <scope>NUCLEOTIDE SEQUENCE [LARGE SCALE GENOMIC DNA]</scope>
    <source>
        <strain evidence="4 5">LMG 30175</strain>
    </source>
</reference>
<dbReference type="Gene3D" id="3.40.50.2000">
    <property type="entry name" value="Glycogen Phosphorylase B"/>
    <property type="match status" value="1"/>
</dbReference>
<accession>A0A5E4UVD6</accession>
<keyword evidence="2" id="KW-0808">Transferase</keyword>
<evidence type="ECO:0000256" key="1">
    <source>
        <dbReference type="ARBA" id="ARBA00022676"/>
    </source>
</evidence>
<protein>
    <recommendedName>
        <fullName evidence="3">Spore protein YkvP/CgeB glycosyl transferase-like domain-containing protein</fullName>
    </recommendedName>
</protein>
<dbReference type="InterPro" id="IPR055259">
    <property type="entry name" value="YkvP/CgeB_Glyco_trans-like"/>
</dbReference>
<dbReference type="RefSeq" id="WP_150697028.1">
    <property type="nucleotide sequence ID" value="NZ_CABPRZ010000007.1"/>
</dbReference>
<evidence type="ECO:0000313" key="4">
    <source>
        <dbReference type="EMBL" id="VVE02430.1"/>
    </source>
</evidence>
<dbReference type="EMBL" id="CABPRZ010000007">
    <property type="protein sequence ID" value="VVE02430.1"/>
    <property type="molecule type" value="Genomic_DNA"/>
</dbReference>
<sequence length="402" mass="43588">MSRHFFFAPVSMSGYHRWTAGASQVGAASHKVAGMAAGLRSQGRRAVVVSSPIVTRERRRWGFGGRVCRDDGMACVYLPVVRMRGWNRLWSGLLYLWFAVRRIRADDTVVFYNFFPEYLLAAAWLRCRYGAERLIMDIEDGPRADEPGARARITRWSFRVLRRLCSPRAIVVSHQLAASLGVTDACVINGVALSGPALPPDFDGPVTFLYGGTIEAGTGLPIFVDAVRQIAREHPQLAARIRFLITGFGATEELEALAADVRLSGVVVDVRQDVGPTEYLAALRASQVGLSLRMPVSSLSATTFPSKVIEFAANGLLVLTTDVSDIGRIFDGATAVVLREATAQGLAAQMIAIAADPATHARVAAAGRTRVIERFSIAAIGRQLADFLVRPANGKRPVTELP</sequence>
<dbReference type="CDD" id="cd03801">
    <property type="entry name" value="GT4_PimA-like"/>
    <property type="match status" value="1"/>
</dbReference>
<dbReference type="GO" id="GO:0016757">
    <property type="term" value="F:glycosyltransferase activity"/>
    <property type="evidence" value="ECO:0007669"/>
    <property type="project" value="UniProtKB-KW"/>
</dbReference>
<keyword evidence="5" id="KW-1185">Reference proteome</keyword>